<feature type="transmembrane region" description="Helical" evidence="7">
    <location>
        <begin position="435"/>
        <end position="455"/>
    </location>
</feature>
<protein>
    <submittedName>
        <fullName evidence="9">Thiol:disulfide interchange protein DsbD</fullName>
        <ecNumber evidence="9">1.8.1.8</ecNumber>
    </submittedName>
</protein>
<dbReference type="AlphaFoldDB" id="A0A5B1CC08"/>
<dbReference type="Gene3D" id="3.40.30.10">
    <property type="entry name" value="Glutaredoxin"/>
    <property type="match status" value="1"/>
</dbReference>
<evidence type="ECO:0000256" key="6">
    <source>
        <dbReference type="SAM" id="MobiDB-lite"/>
    </source>
</evidence>
<feature type="transmembrane region" description="Helical" evidence="7">
    <location>
        <begin position="324"/>
        <end position="346"/>
    </location>
</feature>
<feature type="transmembrane region" description="Helical" evidence="7">
    <location>
        <begin position="527"/>
        <end position="545"/>
    </location>
</feature>
<dbReference type="PANTHER" id="PTHR32234:SF3">
    <property type="entry name" value="SUPPRESSION OF COPPER SENSITIVITY PROTEIN"/>
    <property type="match status" value="1"/>
</dbReference>
<dbReference type="GO" id="GO:0016020">
    <property type="term" value="C:membrane"/>
    <property type="evidence" value="ECO:0007669"/>
    <property type="project" value="UniProtKB-SubCell"/>
</dbReference>
<dbReference type="CDD" id="cd02953">
    <property type="entry name" value="DsbDgamma"/>
    <property type="match status" value="1"/>
</dbReference>
<keyword evidence="10" id="KW-1185">Reference proteome</keyword>
<evidence type="ECO:0000313" key="10">
    <source>
        <dbReference type="Proteomes" id="UP000322699"/>
    </source>
</evidence>
<feature type="transmembrane region" description="Helical" evidence="7">
    <location>
        <begin position="279"/>
        <end position="303"/>
    </location>
</feature>
<keyword evidence="4 7" id="KW-1133">Transmembrane helix</keyword>
<dbReference type="EMBL" id="VRLW01000001">
    <property type="protein sequence ID" value="KAA1257771.1"/>
    <property type="molecule type" value="Genomic_DNA"/>
</dbReference>
<comment type="subcellular location">
    <subcellularLocation>
        <location evidence="1">Membrane</location>
        <topology evidence="1">Multi-pass membrane protein</topology>
    </subcellularLocation>
</comment>
<name>A0A5B1CC08_9BACT</name>
<evidence type="ECO:0000256" key="5">
    <source>
        <dbReference type="ARBA" id="ARBA00023136"/>
    </source>
</evidence>
<feature type="domain" description="Cytochrome C biogenesis protein transmembrane" evidence="8">
    <location>
        <begin position="280"/>
        <end position="487"/>
    </location>
</feature>
<evidence type="ECO:0000256" key="3">
    <source>
        <dbReference type="ARBA" id="ARBA00022748"/>
    </source>
</evidence>
<keyword evidence="2 7" id="KW-0812">Transmembrane</keyword>
<dbReference type="EC" id="1.8.1.8" evidence="9"/>
<keyword evidence="3" id="KW-0201">Cytochrome c-type biogenesis</keyword>
<feature type="transmembrane region" description="Helical" evidence="7">
    <location>
        <begin position="476"/>
        <end position="492"/>
    </location>
</feature>
<accession>A0A5B1CC08</accession>
<dbReference type="Pfam" id="PF02683">
    <property type="entry name" value="DsbD_TM"/>
    <property type="match status" value="1"/>
</dbReference>
<evidence type="ECO:0000259" key="8">
    <source>
        <dbReference type="Pfam" id="PF02683"/>
    </source>
</evidence>
<sequence length="680" mass="73250">MLNRGLLLYKSPALAVAVLSVMAFLLGTVPEASAQAGGGFGSGGLKGRGLQGFGMGRGGPDDRNPSQWEARYFTTEDPGIGVLEVEVVVANQWYVYSVTQPPGGPLKTKITLVSPDSVSIASDFKPDEKPELGTEPVYQGVTIEKHKYGVVWTAAIRLPEDFEDDLKLDILALICKPDGGCVPFEEVIPAKFAGMYSGDNAPAAVIDPSVPMEPTDKTADTAGPPTGEEEFSDAWADAISEDVPVSDDEAASENTPNMGAETDTENQVQPTEGATSFPLLLLFALLGGFVLNFMPCVLPVIGLKMMSFVGQGGENRKRIFALNLAYVAGICVVFAILAFFAIVFSFSWGQQFQYFSVRLGVTVGLFAFALSYFNVWEIPVPGMAAGKTSQDLQSKEGFTGAFSKGIFTTLLATPCSGPLLGGVFGATLGMTSPQIALVFAMLALGMSSPYLAIGMKPGLVKFLPKPGPWMETFKQLMAFLFIAAVCYFFYQFSDENKFPVFVTLMGVWFGCWIIGQVPGWAAIQKRLLAWTAGVGIATAIGVMAFTTLKAPPVLNWVDYDEQKLAAYQAEGKTVMVDFSAKWCVNCLVNLATAIDTEKTRRVVDRNNVVTMYADWTDRDPAMKVKFQELGSNSIPLLAIYPAGKPDQPIVLRDLVSQSMVIEALEEAGPSKNANEVAMRR</sequence>
<feature type="transmembrane region" description="Helical" evidence="7">
    <location>
        <begin position="352"/>
        <end position="373"/>
    </location>
</feature>
<dbReference type="GO" id="GO:0017004">
    <property type="term" value="P:cytochrome complex assembly"/>
    <property type="evidence" value="ECO:0007669"/>
    <property type="project" value="UniProtKB-KW"/>
</dbReference>
<organism evidence="9 10">
    <name type="scientific">Rubripirellula obstinata</name>
    <dbReference type="NCBI Taxonomy" id="406547"/>
    <lineage>
        <taxon>Bacteria</taxon>
        <taxon>Pseudomonadati</taxon>
        <taxon>Planctomycetota</taxon>
        <taxon>Planctomycetia</taxon>
        <taxon>Pirellulales</taxon>
        <taxon>Pirellulaceae</taxon>
        <taxon>Rubripirellula</taxon>
    </lineage>
</organism>
<dbReference type="InterPro" id="IPR003834">
    <property type="entry name" value="Cyt_c_assmbl_TM_dom"/>
</dbReference>
<keyword evidence="5 7" id="KW-0472">Membrane</keyword>
<dbReference type="InterPro" id="IPR035671">
    <property type="entry name" value="DsbD_gamma"/>
</dbReference>
<dbReference type="GO" id="GO:0047134">
    <property type="term" value="F:protein-disulfide reductase [NAD(P)H] activity"/>
    <property type="evidence" value="ECO:0007669"/>
    <property type="project" value="UniProtKB-EC"/>
</dbReference>
<dbReference type="OrthoDB" id="9811036at2"/>
<feature type="transmembrane region" description="Helical" evidence="7">
    <location>
        <begin position="405"/>
        <end position="429"/>
    </location>
</feature>
<evidence type="ECO:0000313" key="9">
    <source>
        <dbReference type="EMBL" id="KAA1257771.1"/>
    </source>
</evidence>
<comment type="caution">
    <text evidence="9">The sequence shown here is derived from an EMBL/GenBank/DDBJ whole genome shotgun (WGS) entry which is preliminary data.</text>
</comment>
<evidence type="ECO:0000256" key="7">
    <source>
        <dbReference type="SAM" id="Phobius"/>
    </source>
</evidence>
<proteinExistence type="predicted"/>
<dbReference type="GO" id="GO:0045454">
    <property type="term" value="P:cell redox homeostasis"/>
    <property type="evidence" value="ECO:0007669"/>
    <property type="project" value="TreeGrafter"/>
</dbReference>
<dbReference type="SUPFAM" id="SSF52833">
    <property type="entry name" value="Thioredoxin-like"/>
    <property type="match status" value="1"/>
</dbReference>
<dbReference type="RefSeq" id="WP_068266832.1">
    <property type="nucleotide sequence ID" value="NZ_LWSK01000132.1"/>
</dbReference>
<evidence type="ECO:0000256" key="4">
    <source>
        <dbReference type="ARBA" id="ARBA00022989"/>
    </source>
</evidence>
<gene>
    <name evidence="9" type="primary">dsbD_1</name>
    <name evidence="9" type="ORF">LF1_02610</name>
</gene>
<feature type="region of interest" description="Disordered" evidence="6">
    <location>
        <begin position="245"/>
        <end position="267"/>
    </location>
</feature>
<keyword evidence="9" id="KW-0560">Oxidoreductase</keyword>
<evidence type="ECO:0000256" key="2">
    <source>
        <dbReference type="ARBA" id="ARBA00022692"/>
    </source>
</evidence>
<dbReference type="InterPro" id="IPR036249">
    <property type="entry name" value="Thioredoxin-like_sf"/>
</dbReference>
<feature type="transmembrane region" description="Helical" evidence="7">
    <location>
        <begin position="498"/>
        <end position="515"/>
    </location>
</feature>
<dbReference type="Pfam" id="PF13899">
    <property type="entry name" value="Thioredoxin_7"/>
    <property type="match status" value="1"/>
</dbReference>
<dbReference type="Proteomes" id="UP000322699">
    <property type="component" value="Unassembled WGS sequence"/>
</dbReference>
<evidence type="ECO:0000256" key="1">
    <source>
        <dbReference type="ARBA" id="ARBA00004141"/>
    </source>
</evidence>
<feature type="region of interest" description="Disordered" evidence="6">
    <location>
        <begin position="208"/>
        <end position="230"/>
    </location>
</feature>
<dbReference type="PANTHER" id="PTHR32234">
    <property type="entry name" value="THIOL:DISULFIDE INTERCHANGE PROTEIN DSBD"/>
    <property type="match status" value="1"/>
</dbReference>
<reference evidence="9 10" key="1">
    <citation type="submission" date="2019-08" db="EMBL/GenBank/DDBJ databases">
        <title>Deep-cultivation of Planctomycetes and their phenomic and genomic characterization uncovers novel biology.</title>
        <authorList>
            <person name="Wiegand S."/>
            <person name="Jogler M."/>
            <person name="Boedeker C."/>
            <person name="Pinto D."/>
            <person name="Vollmers J."/>
            <person name="Rivas-Marin E."/>
            <person name="Kohn T."/>
            <person name="Peeters S.H."/>
            <person name="Heuer A."/>
            <person name="Rast P."/>
            <person name="Oberbeckmann S."/>
            <person name="Bunk B."/>
            <person name="Jeske O."/>
            <person name="Meyerdierks A."/>
            <person name="Storesund J.E."/>
            <person name="Kallscheuer N."/>
            <person name="Luecker S."/>
            <person name="Lage O.M."/>
            <person name="Pohl T."/>
            <person name="Merkel B.J."/>
            <person name="Hornburger P."/>
            <person name="Mueller R.-W."/>
            <person name="Bruemmer F."/>
            <person name="Labrenz M."/>
            <person name="Spormann A.M."/>
            <person name="Op Den Camp H."/>
            <person name="Overmann J."/>
            <person name="Amann R."/>
            <person name="Jetten M.S.M."/>
            <person name="Mascher T."/>
            <person name="Medema M.H."/>
            <person name="Devos D.P."/>
            <person name="Kaster A.-K."/>
            <person name="Ovreas L."/>
            <person name="Rohde M."/>
            <person name="Galperin M.Y."/>
            <person name="Jogler C."/>
        </authorList>
    </citation>
    <scope>NUCLEOTIDE SEQUENCE [LARGE SCALE GENOMIC DNA]</scope>
    <source>
        <strain evidence="9 10">LF1</strain>
    </source>
</reference>